<protein>
    <submittedName>
        <fullName evidence="1">Uncharacterized protein</fullName>
    </submittedName>
</protein>
<evidence type="ECO:0000313" key="1">
    <source>
        <dbReference type="EMBL" id="CAI0378399.1"/>
    </source>
</evidence>
<evidence type="ECO:0000313" key="3">
    <source>
        <dbReference type="Proteomes" id="UP001154282"/>
    </source>
</evidence>
<sequence length="77" mass="8687">MAGKCLQGLYHLESRVCRAMLVPHTRVSPEGSLTEDGFWNFRSQMEWEDSRICSSVLPASVCTSTLCYSDWASIAQR</sequence>
<dbReference type="EMBL" id="CAMGYJ010000002">
    <property type="protein sequence ID" value="CAI0378399.1"/>
    <property type="molecule type" value="Genomic_DNA"/>
</dbReference>
<keyword evidence="3" id="KW-1185">Reference proteome</keyword>
<accession>A0AAV0H1J9</accession>
<evidence type="ECO:0000313" key="2">
    <source>
        <dbReference type="EMBL" id="CAI0378573.1"/>
    </source>
</evidence>
<dbReference type="Proteomes" id="UP001154282">
    <property type="component" value="Unassembled WGS sequence"/>
</dbReference>
<gene>
    <name evidence="1" type="ORF">LITE_LOCUS1834</name>
    <name evidence="2" type="ORF">LITE_LOCUS1899</name>
</gene>
<reference evidence="1" key="1">
    <citation type="submission" date="2022-08" db="EMBL/GenBank/DDBJ databases">
        <authorList>
            <person name="Gutierrez-Valencia J."/>
        </authorList>
    </citation>
    <scope>NUCLEOTIDE SEQUENCE</scope>
</reference>
<organism evidence="1 3">
    <name type="scientific">Linum tenue</name>
    <dbReference type="NCBI Taxonomy" id="586396"/>
    <lineage>
        <taxon>Eukaryota</taxon>
        <taxon>Viridiplantae</taxon>
        <taxon>Streptophyta</taxon>
        <taxon>Embryophyta</taxon>
        <taxon>Tracheophyta</taxon>
        <taxon>Spermatophyta</taxon>
        <taxon>Magnoliopsida</taxon>
        <taxon>eudicotyledons</taxon>
        <taxon>Gunneridae</taxon>
        <taxon>Pentapetalae</taxon>
        <taxon>rosids</taxon>
        <taxon>fabids</taxon>
        <taxon>Malpighiales</taxon>
        <taxon>Linaceae</taxon>
        <taxon>Linum</taxon>
    </lineage>
</organism>
<dbReference type="EMBL" id="CAMGYJ010000002">
    <property type="protein sequence ID" value="CAI0378573.1"/>
    <property type="molecule type" value="Genomic_DNA"/>
</dbReference>
<proteinExistence type="predicted"/>
<dbReference type="AlphaFoldDB" id="A0AAV0H1J9"/>
<comment type="caution">
    <text evidence="1">The sequence shown here is derived from an EMBL/GenBank/DDBJ whole genome shotgun (WGS) entry which is preliminary data.</text>
</comment>
<name>A0AAV0H1J9_9ROSI</name>